<keyword evidence="7" id="KW-0067">ATP-binding</keyword>
<accession>A0A839NCM5</accession>
<dbReference type="InterPro" id="IPR055558">
    <property type="entry name" value="DUF7134"/>
</dbReference>
<evidence type="ECO:0000256" key="6">
    <source>
        <dbReference type="ARBA" id="ARBA00022777"/>
    </source>
</evidence>
<keyword evidence="9" id="KW-0812">Transmembrane</keyword>
<feature type="domain" description="Histidine kinase/HSP90-like ATPase" evidence="10">
    <location>
        <begin position="283"/>
        <end position="378"/>
    </location>
</feature>
<dbReference type="GO" id="GO:0016020">
    <property type="term" value="C:membrane"/>
    <property type="evidence" value="ECO:0007669"/>
    <property type="project" value="InterPro"/>
</dbReference>
<evidence type="ECO:0000256" key="3">
    <source>
        <dbReference type="ARBA" id="ARBA00022553"/>
    </source>
</evidence>
<dbReference type="Gene3D" id="3.30.565.10">
    <property type="entry name" value="Histidine kinase-like ATPase, C-terminal domain"/>
    <property type="match status" value="1"/>
</dbReference>
<proteinExistence type="predicted"/>
<evidence type="ECO:0000256" key="2">
    <source>
        <dbReference type="ARBA" id="ARBA00012438"/>
    </source>
</evidence>
<evidence type="ECO:0000256" key="4">
    <source>
        <dbReference type="ARBA" id="ARBA00022679"/>
    </source>
</evidence>
<sequence length="385" mass="40704">MDRLRSRMPGGLSLVDVALAAALCVLAVGGLVTGAVDERPLVVTLPIAAVSTAVIAVRTRFPVPVAALVALLAVAQTVFANGQSETLWSLVVFLVMSYTVGAECDEGPALLGLGMTLGGQFLCQWLDHGSDYAFDALVFGGVWLFGRGTRSWRKQATYAEQHRHDLARISVAHERARIARELHDVVAHSLSVIAVQADAAEAALLKDPARAAAPMRAIRGSARDALGDMRQLLHVLRAEEDQAVDALVPARGVADLPQLVATMRESGMPLEAHLGMLGALSSGMELTVYRIVQEGLTNARKHAGDVPTSLRVTREDRELTVEVVNAAPGEARAIQEDSSTGLGLVGVRERVGAAGGRVESGPSADGGFRLVVWLPVRDSDELIAS</sequence>
<evidence type="ECO:0000259" key="10">
    <source>
        <dbReference type="SMART" id="SM00387"/>
    </source>
</evidence>
<dbReference type="EC" id="2.7.13.3" evidence="2"/>
<keyword evidence="12" id="KW-1185">Reference proteome</keyword>
<keyword evidence="4" id="KW-0808">Transferase</keyword>
<dbReference type="GO" id="GO:0005524">
    <property type="term" value="F:ATP binding"/>
    <property type="evidence" value="ECO:0007669"/>
    <property type="project" value="UniProtKB-KW"/>
</dbReference>
<evidence type="ECO:0000256" key="8">
    <source>
        <dbReference type="ARBA" id="ARBA00023012"/>
    </source>
</evidence>
<dbReference type="CDD" id="cd16917">
    <property type="entry name" value="HATPase_UhpB-NarQ-NarX-like"/>
    <property type="match status" value="1"/>
</dbReference>
<dbReference type="Pfam" id="PF07730">
    <property type="entry name" value="HisKA_3"/>
    <property type="match status" value="1"/>
</dbReference>
<comment type="catalytic activity">
    <reaction evidence="1">
        <text>ATP + protein L-histidine = ADP + protein N-phospho-L-histidine.</text>
        <dbReference type="EC" id="2.7.13.3"/>
    </reaction>
</comment>
<dbReference type="Pfam" id="PF02518">
    <property type="entry name" value="HATPase_c"/>
    <property type="match status" value="1"/>
</dbReference>
<dbReference type="SMART" id="SM00387">
    <property type="entry name" value="HATPase_c"/>
    <property type="match status" value="1"/>
</dbReference>
<dbReference type="SUPFAM" id="SSF55874">
    <property type="entry name" value="ATPase domain of HSP90 chaperone/DNA topoisomerase II/histidine kinase"/>
    <property type="match status" value="1"/>
</dbReference>
<dbReference type="InterPro" id="IPR011712">
    <property type="entry name" value="Sig_transdc_His_kin_sub3_dim/P"/>
</dbReference>
<protein>
    <recommendedName>
        <fullName evidence="2">histidine kinase</fullName>
        <ecNumber evidence="2">2.7.13.3</ecNumber>
    </recommendedName>
</protein>
<keyword evidence="6 11" id="KW-0418">Kinase</keyword>
<dbReference type="InterPro" id="IPR050482">
    <property type="entry name" value="Sensor_HK_TwoCompSys"/>
</dbReference>
<evidence type="ECO:0000256" key="1">
    <source>
        <dbReference type="ARBA" id="ARBA00000085"/>
    </source>
</evidence>
<evidence type="ECO:0000313" key="12">
    <source>
        <dbReference type="Proteomes" id="UP000559182"/>
    </source>
</evidence>
<evidence type="ECO:0000256" key="9">
    <source>
        <dbReference type="SAM" id="Phobius"/>
    </source>
</evidence>
<dbReference type="GO" id="GO:0000155">
    <property type="term" value="F:phosphorelay sensor kinase activity"/>
    <property type="evidence" value="ECO:0007669"/>
    <property type="project" value="InterPro"/>
</dbReference>
<dbReference type="EMBL" id="JACHVQ010000004">
    <property type="protein sequence ID" value="MBB2894053.1"/>
    <property type="molecule type" value="Genomic_DNA"/>
</dbReference>
<feature type="transmembrane region" description="Helical" evidence="9">
    <location>
        <begin position="12"/>
        <end position="35"/>
    </location>
</feature>
<dbReference type="RefSeq" id="WP_183322507.1">
    <property type="nucleotide sequence ID" value="NZ_JACHVQ010000004.1"/>
</dbReference>
<evidence type="ECO:0000256" key="5">
    <source>
        <dbReference type="ARBA" id="ARBA00022741"/>
    </source>
</evidence>
<dbReference type="InterPro" id="IPR003594">
    <property type="entry name" value="HATPase_dom"/>
</dbReference>
<keyword evidence="8" id="KW-0902">Two-component regulatory system</keyword>
<dbReference type="PANTHER" id="PTHR24421:SF10">
    <property type="entry name" value="NITRATE_NITRITE SENSOR PROTEIN NARQ"/>
    <property type="match status" value="1"/>
</dbReference>
<keyword evidence="9" id="KW-0472">Membrane</keyword>
<keyword evidence="9" id="KW-1133">Transmembrane helix</keyword>
<keyword evidence="3" id="KW-0597">Phosphoprotein</keyword>
<dbReference type="AlphaFoldDB" id="A0A839NCM5"/>
<organism evidence="11 12">
    <name type="scientific">Flexivirga oryzae</name>
    <dbReference type="NCBI Taxonomy" id="1794944"/>
    <lineage>
        <taxon>Bacteria</taxon>
        <taxon>Bacillati</taxon>
        <taxon>Actinomycetota</taxon>
        <taxon>Actinomycetes</taxon>
        <taxon>Micrococcales</taxon>
        <taxon>Dermacoccaceae</taxon>
        <taxon>Flexivirga</taxon>
    </lineage>
</organism>
<dbReference type="InterPro" id="IPR036890">
    <property type="entry name" value="HATPase_C_sf"/>
</dbReference>
<keyword evidence="5" id="KW-0547">Nucleotide-binding</keyword>
<evidence type="ECO:0000256" key="7">
    <source>
        <dbReference type="ARBA" id="ARBA00022840"/>
    </source>
</evidence>
<dbReference type="Pfam" id="PF23539">
    <property type="entry name" value="DUF7134"/>
    <property type="match status" value="1"/>
</dbReference>
<dbReference type="Gene3D" id="1.20.5.1930">
    <property type="match status" value="1"/>
</dbReference>
<dbReference type="PANTHER" id="PTHR24421">
    <property type="entry name" value="NITRATE/NITRITE SENSOR PROTEIN NARX-RELATED"/>
    <property type="match status" value="1"/>
</dbReference>
<dbReference type="Proteomes" id="UP000559182">
    <property type="component" value="Unassembled WGS sequence"/>
</dbReference>
<reference evidence="11 12" key="1">
    <citation type="submission" date="2020-08" db="EMBL/GenBank/DDBJ databases">
        <title>Sequencing the genomes of 1000 actinobacteria strains.</title>
        <authorList>
            <person name="Klenk H.-P."/>
        </authorList>
    </citation>
    <scope>NUCLEOTIDE SEQUENCE [LARGE SCALE GENOMIC DNA]</scope>
    <source>
        <strain evidence="11 12">DSM 105369</strain>
    </source>
</reference>
<comment type="caution">
    <text evidence="11">The sequence shown here is derived from an EMBL/GenBank/DDBJ whole genome shotgun (WGS) entry which is preliminary data.</text>
</comment>
<name>A0A839NCM5_9MICO</name>
<gene>
    <name evidence="11" type="ORF">FHU39_004089</name>
</gene>
<evidence type="ECO:0000313" key="11">
    <source>
        <dbReference type="EMBL" id="MBB2894053.1"/>
    </source>
</evidence>
<dbReference type="GO" id="GO:0046983">
    <property type="term" value="F:protein dimerization activity"/>
    <property type="evidence" value="ECO:0007669"/>
    <property type="project" value="InterPro"/>
</dbReference>